<dbReference type="InterPro" id="IPR036179">
    <property type="entry name" value="Ig-like_dom_sf"/>
</dbReference>
<dbReference type="Pfam" id="PF07686">
    <property type="entry name" value="V-set"/>
    <property type="match status" value="1"/>
</dbReference>
<evidence type="ECO:0000313" key="11">
    <source>
        <dbReference type="Proteomes" id="UP001652624"/>
    </source>
</evidence>
<evidence type="ECO:0000256" key="8">
    <source>
        <dbReference type="SAM" id="Phobius"/>
    </source>
</evidence>
<dbReference type="PANTHER" id="PTHR12035">
    <property type="entry name" value="SIALIC ACID BINDING IMMUNOGLOBULIN-LIKE LECTIN"/>
    <property type="match status" value="1"/>
</dbReference>
<keyword evidence="5 8" id="KW-1133">Transmembrane helix</keyword>
<dbReference type="SMART" id="SM00408">
    <property type="entry name" value="IGc2"/>
    <property type="match status" value="1"/>
</dbReference>
<evidence type="ECO:0000256" key="1">
    <source>
        <dbReference type="ARBA" id="ARBA00004479"/>
    </source>
</evidence>
<evidence type="ECO:0000313" key="12">
    <source>
        <dbReference type="RefSeq" id="XP_060031159.1"/>
    </source>
</evidence>
<name>A0ABM3W3K6_ERIEU</name>
<dbReference type="PROSITE" id="PS50835">
    <property type="entry name" value="IG_LIKE"/>
    <property type="match status" value="1"/>
</dbReference>
<evidence type="ECO:0000256" key="5">
    <source>
        <dbReference type="ARBA" id="ARBA00022989"/>
    </source>
</evidence>
<dbReference type="Gene3D" id="2.60.40.10">
    <property type="entry name" value="Immunoglobulins"/>
    <property type="match status" value="3"/>
</dbReference>
<dbReference type="InterPro" id="IPR003599">
    <property type="entry name" value="Ig_sub"/>
</dbReference>
<feature type="domain" description="Ig-like" evidence="10">
    <location>
        <begin position="232"/>
        <end position="329"/>
    </location>
</feature>
<comment type="subcellular location">
    <subcellularLocation>
        <location evidence="1">Membrane</location>
        <topology evidence="1">Single-pass type I membrane protein</topology>
    </subcellularLocation>
</comment>
<dbReference type="PANTHER" id="PTHR12035:SF99">
    <property type="entry name" value="SIALIC ACID BINDING IG LIKE LECTIN 6"/>
    <property type="match status" value="1"/>
</dbReference>
<dbReference type="RefSeq" id="XP_060031159.1">
    <property type="nucleotide sequence ID" value="XM_060175176.1"/>
</dbReference>
<dbReference type="InterPro" id="IPR013783">
    <property type="entry name" value="Ig-like_fold"/>
</dbReference>
<dbReference type="RefSeq" id="XP_060031161.1">
    <property type="nucleotide sequence ID" value="XM_060175178.1"/>
</dbReference>
<dbReference type="InterPro" id="IPR013106">
    <property type="entry name" value="Ig_V-set"/>
</dbReference>
<evidence type="ECO:0000313" key="13">
    <source>
        <dbReference type="RefSeq" id="XP_060031161.1"/>
    </source>
</evidence>
<accession>A0ABM3W3K6</accession>
<dbReference type="SUPFAM" id="SSF48726">
    <property type="entry name" value="Immunoglobulin"/>
    <property type="match status" value="3"/>
</dbReference>
<keyword evidence="9" id="KW-0732">Signal</keyword>
<keyword evidence="4" id="KW-0130">Cell adhesion</keyword>
<dbReference type="InterPro" id="IPR003598">
    <property type="entry name" value="Ig_sub2"/>
</dbReference>
<feature type="chain" id="PRO_5045025456" evidence="9">
    <location>
        <begin position="19"/>
        <end position="453"/>
    </location>
</feature>
<keyword evidence="6 8" id="KW-0472">Membrane</keyword>
<sequence length="453" mass="50672">MPLGLLLLLLILLPRLWGAPWDQHQNRLELQEIVVTVQEGVCELVPCKLSNFWVSMVWYREREGYKRHNLPVATSKLDQKLQDRNQGPFILLRDPQTYKYSLIIRDMKKGDSGTYFFLRSSYGYSYLEMKLSLRVTALTHTPFILTPEALESGCPWNLTCSVPWTCEMGTPPIFFWRLAPLRLQGFGMLLSSVLTFTPRPQDHGTQLTCQVQFPAVGVTVERTIQLNVSYAPQDAAISLFQGNSSALKTIQNASSLSILEGQALRLLCEADSNPPATLSWFRRSLPENDTVLSNSSTLELPSVRRSDEGEFICQAQNQLGSQLVSLSLSVNWRAESWLSGVQGAVTGAATTALLSLCLGLLFRLKNRSRKAVQPVQTGDPTNQAMGSASREQQCRFWKHPPARPPAPAGPGLVSSREQELHYALLRFPRAQAQPQGQEDSCMDTEYTEIKIST</sequence>
<evidence type="ECO:0000259" key="10">
    <source>
        <dbReference type="PROSITE" id="PS50835"/>
    </source>
</evidence>
<evidence type="ECO:0000256" key="4">
    <source>
        <dbReference type="ARBA" id="ARBA00022889"/>
    </source>
</evidence>
<dbReference type="Pfam" id="PF13927">
    <property type="entry name" value="Ig_3"/>
    <property type="match status" value="1"/>
</dbReference>
<organism evidence="11 12">
    <name type="scientific">Erinaceus europaeus</name>
    <name type="common">Western European hedgehog</name>
    <dbReference type="NCBI Taxonomy" id="9365"/>
    <lineage>
        <taxon>Eukaryota</taxon>
        <taxon>Metazoa</taxon>
        <taxon>Chordata</taxon>
        <taxon>Craniata</taxon>
        <taxon>Vertebrata</taxon>
        <taxon>Euteleostomi</taxon>
        <taxon>Mammalia</taxon>
        <taxon>Eutheria</taxon>
        <taxon>Laurasiatheria</taxon>
        <taxon>Eulipotyphla</taxon>
        <taxon>Erinaceidae</taxon>
        <taxon>Erinaceinae</taxon>
        <taxon>Erinaceus</taxon>
    </lineage>
</organism>
<dbReference type="InterPro" id="IPR051036">
    <property type="entry name" value="SIGLEC"/>
</dbReference>
<evidence type="ECO:0000256" key="9">
    <source>
        <dbReference type="SAM" id="SignalP"/>
    </source>
</evidence>
<evidence type="ECO:0000256" key="2">
    <source>
        <dbReference type="ARBA" id="ARBA00022692"/>
    </source>
</evidence>
<feature type="signal peptide" evidence="9">
    <location>
        <begin position="1"/>
        <end position="18"/>
    </location>
</feature>
<evidence type="ECO:0000256" key="7">
    <source>
        <dbReference type="ARBA" id="ARBA00038361"/>
    </source>
</evidence>
<protein>
    <submittedName>
        <fullName evidence="12 13">Sialic acid-binding Ig-like lectin 6 isoform X1</fullName>
    </submittedName>
</protein>
<feature type="transmembrane region" description="Helical" evidence="8">
    <location>
        <begin position="337"/>
        <end position="362"/>
    </location>
</feature>
<proteinExistence type="inferred from homology"/>
<evidence type="ECO:0000256" key="6">
    <source>
        <dbReference type="ARBA" id="ARBA00023136"/>
    </source>
</evidence>
<keyword evidence="11" id="KW-1185">Reference proteome</keyword>
<comment type="similarity">
    <text evidence="7">Belongs to the immunoglobulin superfamily. SIGLEC (sialic acid binding Ig-like lectin) family.</text>
</comment>
<keyword evidence="2 8" id="KW-0812">Transmembrane</keyword>
<gene>
    <name evidence="12 13" type="primary">LOC103126077</name>
</gene>
<keyword evidence="3" id="KW-0430">Lectin</keyword>
<dbReference type="SMART" id="SM00409">
    <property type="entry name" value="IG"/>
    <property type="match status" value="3"/>
</dbReference>
<dbReference type="Proteomes" id="UP001652624">
    <property type="component" value="Chromosome 2"/>
</dbReference>
<reference evidence="11 12" key="1">
    <citation type="submission" date="2025-05" db="UniProtKB">
        <authorList>
            <consortium name="RefSeq"/>
        </authorList>
    </citation>
    <scope>NUCLEOTIDE SEQUENCE [LARGE SCALE GENOMIC DNA]</scope>
</reference>
<dbReference type="GeneID" id="103126077"/>
<evidence type="ECO:0000256" key="3">
    <source>
        <dbReference type="ARBA" id="ARBA00022734"/>
    </source>
</evidence>
<dbReference type="InterPro" id="IPR007110">
    <property type="entry name" value="Ig-like_dom"/>
</dbReference>